<dbReference type="Pfam" id="PF18014">
    <property type="entry name" value="Acetyltransf_18"/>
    <property type="match status" value="1"/>
</dbReference>
<dbReference type="InterPro" id="IPR000182">
    <property type="entry name" value="GNAT_dom"/>
</dbReference>
<dbReference type="InterPro" id="IPR016181">
    <property type="entry name" value="Acyl_CoA_acyltransferase"/>
</dbReference>
<dbReference type="InterPro" id="IPR052729">
    <property type="entry name" value="Acyl/Acetyltrans_Enzymes"/>
</dbReference>
<accession>A0A4Y8MUX0</accession>
<evidence type="ECO:0000259" key="1">
    <source>
        <dbReference type="PROSITE" id="PS51186"/>
    </source>
</evidence>
<keyword evidence="2" id="KW-0808">Transferase</keyword>
<dbReference type="PROSITE" id="PS51186">
    <property type="entry name" value="GNAT"/>
    <property type="match status" value="1"/>
</dbReference>
<feature type="domain" description="N-acetyltransferase" evidence="1">
    <location>
        <begin position="16"/>
        <end position="147"/>
    </location>
</feature>
<dbReference type="AlphaFoldDB" id="A0A4Y8MUX0"/>
<dbReference type="Pfam" id="PF00583">
    <property type="entry name" value="Acetyltransf_1"/>
    <property type="match status" value="1"/>
</dbReference>
<dbReference type="Gene3D" id="3.40.630.90">
    <property type="match status" value="1"/>
</dbReference>
<dbReference type="CDD" id="cd04301">
    <property type="entry name" value="NAT_SF"/>
    <property type="match status" value="1"/>
</dbReference>
<evidence type="ECO:0000313" key="2">
    <source>
        <dbReference type="EMBL" id="TFE41261.1"/>
    </source>
</evidence>
<dbReference type="SUPFAM" id="SSF55729">
    <property type="entry name" value="Acyl-CoA N-acyltransferases (Nat)"/>
    <property type="match status" value="1"/>
</dbReference>
<organism evidence="2 3">
    <name type="scientific">Paraburkholderia dipogonis</name>
    <dbReference type="NCBI Taxonomy" id="1211383"/>
    <lineage>
        <taxon>Bacteria</taxon>
        <taxon>Pseudomonadati</taxon>
        <taxon>Pseudomonadota</taxon>
        <taxon>Betaproteobacteria</taxon>
        <taxon>Burkholderiales</taxon>
        <taxon>Burkholderiaceae</taxon>
        <taxon>Paraburkholderia</taxon>
    </lineage>
</organism>
<dbReference type="PANTHER" id="PTHR47237:SF2">
    <property type="entry name" value="BLL4206 PROTEIN"/>
    <property type="match status" value="1"/>
</dbReference>
<dbReference type="PANTHER" id="PTHR47237">
    <property type="entry name" value="SLL0310 PROTEIN"/>
    <property type="match status" value="1"/>
</dbReference>
<dbReference type="RefSeq" id="WP_134464143.1">
    <property type="nucleotide sequence ID" value="NZ_JBHMFL010000127.1"/>
</dbReference>
<sequence length="300" mass="32632">MNNTGAVNVTPSSQALHYRNFTAADIPTAHALSLACSWPHRPEDWQFAAEQGTGFTAEENGVVVGTALCWKYGTERGSLGLVIVSPEHQGRGIGRKLMELLLEELGPRITFLHATPAGRPLYEKLGFNVCDTLQQFQGNVGETRPVTLPDGERLRAATPADFPALIELATRASGLERKPMLSALLEMGKNVVLERDGEIIGFSNLRRFGRGLVIGPMVAMRSPDDLRAKALIGYWLNGREGQFIRIDVPSGSSLAEWLVAQGLKCVDSIVKMVRNAPAVAHQGAPDPVYRLYGLVSQAMF</sequence>
<comment type="caution">
    <text evidence="2">The sequence shown here is derived from an EMBL/GenBank/DDBJ whole genome shotgun (WGS) entry which is preliminary data.</text>
</comment>
<protein>
    <submittedName>
        <fullName evidence="2">N-acetyltransferase</fullName>
    </submittedName>
</protein>
<dbReference type="Proteomes" id="UP000297385">
    <property type="component" value="Unassembled WGS sequence"/>
</dbReference>
<name>A0A4Y8MUX0_9BURK</name>
<reference evidence="2 3" key="1">
    <citation type="submission" date="2019-03" db="EMBL/GenBank/DDBJ databases">
        <title>Complete Genome Sequence of Paraburkholderia dipogonis ICMP 19430T, a Nitrogen-fixing Symbiont of the South African Invasive Legume Dipogon lignosus in New Zealand.</title>
        <authorList>
            <person name="De Meyer S.E."/>
        </authorList>
    </citation>
    <scope>NUCLEOTIDE SEQUENCE [LARGE SCALE GENOMIC DNA]</scope>
    <source>
        <strain evidence="2 3">ICMP 19430</strain>
    </source>
</reference>
<dbReference type="Gene3D" id="3.40.630.30">
    <property type="match status" value="1"/>
</dbReference>
<dbReference type="InterPro" id="IPR041496">
    <property type="entry name" value="YitH/HolE_GNAT"/>
</dbReference>
<dbReference type="EMBL" id="SNVI01000002">
    <property type="protein sequence ID" value="TFE41261.1"/>
    <property type="molecule type" value="Genomic_DNA"/>
</dbReference>
<proteinExistence type="predicted"/>
<evidence type="ECO:0000313" key="3">
    <source>
        <dbReference type="Proteomes" id="UP000297385"/>
    </source>
</evidence>
<dbReference type="GO" id="GO:0016747">
    <property type="term" value="F:acyltransferase activity, transferring groups other than amino-acyl groups"/>
    <property type="evidence" value="ECO:0007669"/>
    <property type="project" value="InterPro"/>
</dbReference>
<gene>
    <name evidence="2" type="ORF">E2553_31780</name>
</gene>
<dbReference type="GeneID" id="97309130"/>